<dbReference type="SUPFAM" id="SSF52540">
    <property type="entry name" value="P-loop containing nucleoside triphosphate hydrolases"/>
    <property type="match status" value="1"/>
</dbReference>
<dbReference type="Pfam" id="PF13191">
    <property type="entry name" value="AAA_16"/>
    <property type="match status" value="1"/>
</dbReference>
<sequence>MDEIKNPYRPGAGTPPVSLAGRDDQIKKATTLLKIVQAGGSDRSLMLYGLRGVGKTVLLNHAEEIAASLHFHVQHLELSEKDDFRREIAKTVRKALLAISLVDNLKEKAKRALGILKAFTLAIPDGPEFKLDIDAVLGTGDSGDLNSDIVDLLTALGDAAKEAGRPVCLFIDEVQYLEEAAFAGLLASVHRINQKQFPVVFICAGLPQIAALSADAKSYAERLFEFLPIGRLIDTEAETALLGPAKTQGVNFTDEAKDFLLAETEGYPYFIQEFGKHTWNAAKASPISLEDATNARDAAIVSLDDSFFKSRIDRSTDAEKEFMKAMAQIGTGPYKMGDVAKQKGVLVNSLGPVRATLIGKGFVYAPSHGLIEFTVPQFDKFIRRHFKI</sequence>
<dbReference type="PANTHER" id="PTHR34301">
    <property type="entry name" value="DNA-BINDING PROTEIN-RELATED"/>
    <property type="match status" value="1"/>
</dbReference>
<organism evidence="3 4">
    <name type="scientific">Herbaspirillum robiniae</name>
    <dbReference type="NCBI Taxonomy" id="2014887"/>
    <lineage>
        <taxon>Bacteria</taxon>
        <taxon>Pseudomonadati</taxon>
        <taxon>Pseudomonadota</taxon>
        <taxon>Betaproteobacteria</taxon>
        <taxon>Burkholderiales</taxon>
        <taxon>Oxalobacteraceae</taxon>
        <taxon>Herbaspirillum</taxon>
    </lineage>
</organism>
<evidence type="ECO:0000256" key="1">
    <source>
        <dbReference type="SAM" id="MobiDB-lite"/>
    </source>
</evidence>
<protein>
    <submittedName>
        <fullName evidence="3">ATPase</fullName>
    </submittedName>
</protein>
<feature type="domain" description="Orc1-like AAA ATPase" evidence="2">
    <location>
        <begin position="19"/>
        <end position="202"/>
    </location>
</feature>
<evidence type="ECO:0000259" key="2">
    <source>
        <dbReference type="Pfam" id="PF13191"/>
    </source>
</evidence>
<feature type="region of interest" description="Disordered" evidence="1">
    <location>
        <begin position="1"/>
        <end position="21"/>
    </location>
</feature>
<proteinExistence type="predicted"/>
<name>A0A246WR69_9BURK</name>
<gene>
    <name evidence="3" type="ORF">CEJ42_13110</name>
</gene>
<dbReference type="RefSeq" id="WP_088751357.1">
    <property type="nucleotide sequence ID" value="NZ_NJGU01000006.1"/>
</dbReference>
<dbReference type="Gene3D" id="3.40.50.300">
    <property type="entry name" value="P-loop containing nucleotide triphosphate hydrolases"/>
    <property type="match status" value="1"/>
</dbReference>
<evidence type="ECO:0000313" key="3">
    <source>
        <dbReference type="EMBL" id="OWY28899.1"/>
    </source>
</evidence>
<reference evidence="3 4" key="1">
    <citation type="submission" date="2017-06" db="EMBL/GenBank/DDBJ databases">
        <title>Herbaspirillum phytohormonus sp. nov., isolated from the root nodule of Robinia pseudoacacia in lead-zinc mine.</title>
        <authorList>
            <person name="Fan M."/>
            <person name="Lin Y."/>
        </authorList>
    </citation>
    <scope>NUCLEOTIDE SEQUENCE [LARGE SCALE GENOMIC DNA]</scope>
    <source>
        <strain evidence="3 4">HZ10</strain>
    </source>
</reference>
<dbReference type="EMBL" id="NJGU01000006">
    <property type="protein sequence ID" value="OWY28899.1"/>
    <property type="molecule type" value="Genomic_DNA"/>
</dbReference>
<dbReference type="InterPro" id="IPR027417">
    <property type="entry name" value="P-loop_NTPase"/>
</dbReference>
<dbReference type="PANTHER" id="PTHR34301:SF8">
    <property type="entry name" value="ATPASE DOMAIN-CONTAINING PROTEIN"/>
    <property type="match status" value="1"/>
</dbReference>
<dbReference type="AlphaFoldDB" id="A0A246WR69"/>
<comment type="caution">
    <text evidence="3">The sequence shown here is derived from an EMBL/GenBank/DDBJ whole genome shotgun (WGS) entry which is preliminary data.</text>
</comment>
<dbReference type="InterPro" id="IPR041664">
    <property type="entry name" value="AAA_16"/>
</dbReference>
<evidence type="ECO:0000313" key="4">
    <source>
        <dbReference type="Proteomes" id="UP000197596"/>
    </source>
</evidence>
<dbReference type="Proteomes" id="UP000197596">
    <property type="component" value="Unassembled WGS sequence"/>
</dbReference>
<accession>A0A246WR69</accession>